<gene>
    <name evidence="3" type="ORF">HNQ46_000385</name>
</gene>
<comment type="similarity">
    <text evidence="1">Belongs to the RelB/DinJ antitoxin family.</text>
</comment>
<dbReference type="Pfam" id="PF04221">
    <property type="entry name" value="RelB"/>
    <property type="match status" value="1"/>
</dbReference>
<dbReference type="NCBIfam" id="TIGR02384">
    <property type="entry name" value="RelB_DinJ"/>
    <property type="match status" value="1"/>
</dbReference>
<dbReference type="GO" id="GO:0006351">
    <property type="term" value="P:DNA-templated transcription"/>
    <property type="evidence" value="ECO:0007669"/>
    <property type="project" value="TreeGrafter"/>
</dbReference>
<dbReference type="AlphaFoldDB" id="A0A7W9SE99"/>
<name>A0A7W9SE99_9FIRM</name>
<reference evidence="3 4" key="1">
    <citation type="submission" date="2020-08" db="EMBL/GenBank/DDBJ databases">
        <title>Genomic Encyclopedia of Type Strains, Phase IV (KMG-IV): sequencing the most valuable type-strain genomes for metagenomic binning, comparative biology and taxonomic classification.</title>
        <authorList>
            <person name="Goeker M."/>
        </authorList>
    </citation>
    <scope>NUCLEOTIDE SEQUENCE [LARGE SCALE GENOMIC DNA]</scope>
    <source>
        <strain evidence="3 4">DSM 17245</strain>
    </source>
</reference>
<dbReference type="Proteomes" id="UP000522163">
    <property type="component" value="Unassembled WGS sequence"/>
</dbReference>
<dbReference type="InterPro" id="IPR013321">
    <property type="entry name" value="Arc_rbn_hlx_hlx"/>
</dbReference>
<proteinExistence type="inferred from homology"/>
<protein>
    <submittedName>
        <fullName evidence="3">DNA-damage-inducible protein J</fullName>
    </submittedName>
</protein>
<comment type="caution">
    <text evidence="3">The sequence shown here is derived from an EMBL/GenBank/DDBJ whole genome shotgun (WGS) entry which is preliminary data.</text>
</comment>
<dbReference type="RefSeq" id="WP_040648793.1">
    <property type="nucleotide sequence ID" value="NZ_JACHHH010000002.1"/>
</dbReference>
<dbReference type="Gene3D" id="1.10.1220.10">
    <property type="entry name" value="Met repressor-like"/>
    <property type="match status" value="1"/>
</dbReference>
<evidence type="ECO:0000256" key="2">
    <source>
        <dbReference type="ARBA" id="ARBA00022649"/>
    </source>
</evidence>
<dbReference type="GeneID" id="85013950"/>
<sequence>MANGLLQLRIDDNLRKEASDVYSQLGLDLPTAIRMFLTRSVQVRGIPFSMILPEENYKATAAVAAMKRMSSDAENAGVADMTLDEINAEIEAVRNGK</sequence>
<dbReference type="GO" id="GO:0006355">
    <property type="term" value="P:regulation of DNA-templated transcription"/>
    <property type="evidence" value="ECO:0007669"/>
    <property type="project" value="InterPro"/>
</dbReference>
<dbReference type="InterPro" id="IPR007337">
    <property type="entry name" value="RelB/DinJ"/>
</dbReference>
<evidence type="ECO:0000313" key="3">
    <source>
        <dbReference type="EMBL" id="MBB6040422.1"/>
    </source>
</evidence>
<dbReference type="PANTHER" id="PTHR38781:SF1">
    <property type="entry name" value="ANTITOXIN DINJ-RELATED"/>
    <property type="match status" value="1"/>
</dbReference>
<accession>A0A7W9SE99</accession>
<dbReference type="PANTHER" id="PTHR38781">
    <property type="entry name" value="ANTITOXIN DINJ-RELATED"/>
    <property type="match status" value="1"/>
</dbReference>
<evidence type="ECO:0000256" key="1">
    <source>
        <dbReference type="ARBA" id="ARBA00010562"/>
    </source>
</evidence>
<keyword evidence="2" id="KW-1277">Toxin-antitoxin system</keyword>
<organism evidence="3 4">
    <name type="scientific">Oribacterium sinus</name>
    <dbReference type="NCBI Taxonomy" id="237576"/>
    <lineage>
        <taxon>Bacteria</taxon>
        <taxon>Bacillati</taxon>
        <taxon>Bacillota</taxon>
        <taxon>Clostridia</taxon>
        <taxon>Lachnospirales</taxon>
        <taxon>Lachnospiraceae</taxon>
        <taxon>Oribacterium</taxon>
    </lineage>
</organism>
<evidence type="ECO:0000313" key="4">
    <source>
        <dbReference type="Proteomes" id="UP000522163"/>
    </source>
</evidence>
<dbReference type="EMBL" id="JACHHH010000002">
    <property type="protein sequence ID" value="MBB6040422.1"/>
    <property type="molecule type" value="Genomic_DNA"/>
</dbReference>